<reference evidence="9" key="1">
    <citation type="journal article" date="2021" name="bioRxiv">
        <title>Whole Genome Assembly and Annotation of Northern Wild Rice, Zizania palustris L., Supports a Whole Genome Duplication in the Zizania Genus.</title>
        <authorList>
            <person name="Haas M."/>
            <person name="Kono T."/>
            <person name="Macchietto M."/>
            <person name="Millas R."/>
            <person name="McGilp L."/>
            <person name="Shao M."/>
            <person name="Duquette J."/>
            <person name="Hirsch C.N."/>
            <person name="Kimball J."/>
        </authorList>
    </citation>
    <scope>NUCLEOTIDE SEQUENCE</scope>
    <source>
        <tissue evidence="9">Fresh leaf tissue</tissue>
    </source>
</reference>
<dbReference type="InterPro" id="IPR046965">
    <property type="entry name" value="Cyclin_A/B-like"/>
</dbReference>
<dbReference type="InterPro" id="IPR039361">
    <property type="entry name" value="Cyclin"/>
</dbReference>
<evidence type="ECO:0000256" key="5">
    <source>
        <dbReference type="RuleBase" id="RU000383"/>
    </source>
</evidence>
<feature type="domain" description="Cyclin-like" evidence="7">
    <location>
        <begin position="295"/>
        <end position="377"/>
    </location>
</feature>
<dbReference type="OrthoDB" id="5590282at2759"/>
<evidence type="ECO:0000313" key="10">
    <source>
        <dbReference type="Proteomes" id="UP000729402"/>
    </source>
</evidence>
<evidence type="ECO:0008006" key="11">
    <source>
        <dbReference type="Google" id="ProtNLM"/>
    </source>
</evidence>
<keyword evidence="2" id="KW-0132">Cell division</keyword>
<feature type="domain" description="Cyclin C-terminal" evidence="8">
    <location>
        <begin position="291"/>
        <end position="408"/>
    </location>
</feature>
<dbReference type="PIRSF" id="PIRSF001771">
    <property type="entry name" value="Cyclin_A_B_D_E"/>
    <property type="match status" value="1"/>
</dbReference>
<keyword evidence="10" id="KW-1185">Reference proteome</keyword>
<dbReference type="InterPro" id="IPR004367">
    <property type="entry name" value="Cyclin_C-dom"/>
</dbReference>
<evidence type="ECO:0000259" key="8">
    <source>
        <dbReference type="SMART" id="SM01332"/>
    </source>
</evidence>
<comment type="caution">
    <text evidence="9">The sequence shown here is derived from an EMBL/GenBank/DDBJ whole genome shotgun (WGS) entry which is preliminary data.</text>
</comment>
<keyword evidence="4" id="KW-0131">Cell cycle</keyword>
<dbReference type="SMART" id="SM00385">
    <property type="entry name" value="CYCLIN"/>
    <property type="match status" value="2"/>
</dbReference>
<gene>
    <name evidence="9" type="ORF">GUJ93_ZPchr0014g47684</name>
</gene>
<dbReference type="EMBL" id="JAAALK010000086">
    <property type="protein sequence ID" value="KAG8083066.1"/>
    <property type="molecule type" value="Genomic_DNA"/>
</dbReference>
<dbReference type="CDD" id="cd20511">
    <property type="entry name" value="CYCLIN_AtCycB-like_rpt2"/>
    <property type="match status" value="1"/>
</dbReference>
<dbReference type="Pfam" id="PF02984">
    <property type="entry name" value="Cyclin_C"/>
    <property type="match status" value="1"/>
</dbReference>
<dbReference type="GO" id="GO:0051301">
    <property type="term" value="P:cell division"/>
    <property type="evidence" value="ECO:0007669"/>
    <property type="project" value="UniProtKB-KW"/>
</dbReference>
<dbReference type="InterPro" id="IPR048258">
    <property type="entry name" value="Cyclins_cyclin-box"/>
</dbReference>
<dbReference type="Proteomes" id="UP000729402">
    <property type="component" value="Unassembled WGS sequence"/>
</dbReference>
<dbReference type="GO" id="GO:0010332">
    <property type="term" value="P:response to gamma radiation"/>
    <property type="evidence" value="ECO:0007669"/>
    <property type="project" value="UniProtKB-ARBA"/>
</dbReference>
<dbReference type="FunFam" id="1.10.472.10:FF:000001">
    <property type="entry name" value="G2/mitotic-specific cyclin"/>
    <property type="match status" value="1"/>
</dbReference>
<dbReference type="FunFam" id="1.10.472.10:FF:000032">
    <property type="entry name" value="G2/mitotic-specific cyclin-1"/>
    <property type="match status" value="1"/>
</dbReference>
<dbReference type="SMART" id="SM01332">
    <property type="entry name" value="Cyclin_C"/>
    <property type="match status" value="1"/>
</dbReference>
<dbReference type="InterPro" id="IPR006671">
    <property type="entry name" value="Cyclin_N"/>
</dbReference>
<name>A0A8J5SY54_ZIZPA</name>
<proteinExistence type="inferred from homology"/>
<dbReference type="Pfam" id="PF00134">
    <property type="entry name" value="Cyclin_N"/>
    <property type="match status" value="1"/>
</dbReference>
<dbReference type="PANTHER" id="PTHR10177">
    <property type="entry name" value="CYCLINS"/>
    <property type="match status" value="1"/>
</dbReference>
<evidence type="ECO:0000313" key="9">
    <source>
        <dbReference type="EMBL" id="KAG8083066.1"/>
    </source>
</evidence>
<dbReference type="InterPro" id="IPR013763">
    <property type="entry name" value="Cyclin-like_dom"/>
</dbReference>
<protein>
    <recommendedName>
        <fullName evidence="11">Cyclin N-terminal domain-containing protein</fullName>
    </recommendedName>
</protein>
<accession>A0A8J5SY54</accession>
<comment type="similarity">
    <text evidence="1">Belongs to the cyclin family. Cyclin AB subfamily.</text>
</comment>
<sequence length="416" mass="47028">MERASENRRPVAGKLLPGVGETLDRRPLRDINNLAGAPPYPSAIAKKPMLQKSGKEQQKPALVSRRPTTRDSAASFTPKEQLDHQAAVTDDAAVVCVDPRKKPIPDDTVDEDLESCGPADVITVTLTLKDETERDDTEEEESVMDIDSVDSGNPLAATEYVEEMYKFYRENEGKSCVQPDYMSNQEDINEKMRAILIDWLIEVHYKFELMDETLFLTVNIIDRFLEKQVVPRKKLQLVGVTAMLLACKYEEVSVPVVEDLVLISDRAYTKGQILEMENLILNTLQFNMSVPTPYIFMRRFLKAANSDKQLELLSFFILELSLVEYQMLKYKPSLLAAAAVYTAQCAINHCHQWTKICELHSRYTGDQLLECSRMMVDFHQKAGAGKLTGVHRKYSTFKFGCAAKAEPALFLLESVV</sequence>
<reference evidence="9" key="2">
    <citation type="submission" date="2021-02" db="EMBL/GenBank/DDBJ databases">
        <authorList>
            <person name="Kimball J.A."/>
            <person name="Haas M.W."/>
            <person name="Macchietto M."/>
            <person name="Kono T."/>
            <person name="Duquette J."/>
            <person name="Shao M."/>
        </authorList>
    </citation>
    <scope>NUCLEOTIDE SEQUENCE</scope>
    <source>
        <tissue evidence="9">Fresh leaf tissue</tissue>
    </source>
</reference>
<keyword evidence="3 5" id="KW-0195">Cyclin</keyword>
<evidence type="ECO:0000256" key="4">
    <source>
        <dbReference type="ARBA" id="ARBA00023306"/>
    </source>
</evidence>
<evidence type="ECO:0000256" key="1">
    <source>
        <dbReference type="ARBA" id="ARBA00006955"/>
    </source>
</evidence>
<organism evidence="9 10">
    <name type="scientific">Zizania palustris</name>
    <name type="common">Northern wild rice</name>
    <dbReference type="NCBI Taxonomy" id="103762"/>
    <lineage>
        <taxon>Eukaryota</taxon>
        <taxon>Viridiplantae</taxon>
        <taxon>Streptophyta</taxon>
        <taxon>Embryophyta</taxon>
        <taxon>Tracheophyta</taxon>
        <taxon>Spermatophyta</taxon>
        <taxon>Magnoliopsida</taxon>
        <taxon>Liliopsida</taxon>
        <taxon>Poales</taxon>
        <taxon>Poaceae</taxon>
        <taxon>BOP clade</taxon>
        <taxon>Oryzoideae</taxon>
        <taxon>Oryzeae</taxon>
        <taxon>Zizaniinae</taxon>
        <taxon>Zizania</taxon>
    </lineage>
</organism>
<evidence type="ECO:0000256" key="3">
    <source>
        <dbReference type="ARBA" id="ARBA00023127"/>
    </source>
</evidence>
<feature type="domain" description="Cyclin-like" evidence="7">
    <location>
        <begin position="198"/>
        <end position="282"/>
    </location>
</feature>
<evidence type="ECO:0000259" key="7">
    <source>
        <dbReference type="SMART" id="SM00385"/>
    </source>
</evidence>
<dbReference type="PROSITE" id="PS00292">
    <property type="entry name" value="CYCLINS"/>
    <property type="match status" value="1"/>
</dbReference>
<dbReference type="CDD" id="cd20567">
    <property type="entry name" value="CYCLIN_AtCycB-like_rpt1"/>
    <property type="match status" value="1"/>
</dbReference>
<feature type="region of interest" description="Disordered" evidence="6">
    <location>
        <begin position="1"/>
        <end position="85"/>
    </location>
</feature>
<evidence type="ECO:0000256" key="6">
    <source>
        <dbReference type="SAM" id="MobiDB-lite"/>
    </source>
</evidence>
<evidence type="ECO:0000256" key="2">
    <source>
        <dbReference type="ARBA" id="ARBA00022618"/>
    </source>
</evidence>
<dbReference type="AlphaFoldDB" id="A0A8J5SY54"/>